<sequence>MFPAEVDLALGWAAEEGWNPGLGDAAAFRIADPQGFLVAEQDDIPLGCISAVCYGPEFGFLGLYIVRPGHRGRGIGMALWRAAMARFAGRSVGLDGVIAQQENYRRSGFAFAHRNIRFALADTPRPPAPSPADFALQPAATLPFAAIAGLDRLCFPVPREAFLHHWLAAPGHVALAAIADGTARGYGVIRPCRDGAKIGPLVAQDDGVAAALFAGLLAAAPPGPVFLDVPEPNTAALALAQQAGMTPVFETARMYTGTAPMLALAQVFGITTFELG</sequence>
<feature type="domain" description="N-acetyltransferase" evidence="1">
    <location>
        <begin position="1"/>
        <end position="129"/>
    </location>
</feature>
<evidence type="ECO:0000313" key="3">
    <source>
        <dbReference type="Proteomes" id="UP000325255"/>
    </source>
</evidence>
<name>A0A5M6INU3_9PROT</name>
<dbReference type="OrthoDB" id="20916at2"/>
<reference evidence="2 3" key="1">
    <citation type="submission" date="2019-09" db="EMBL/GenBank/DDBJ databases">
        <title>Genome sequence of Rhodovastum atsumiense, a diverse member of the Acetobacteraceae family of non-sulfur purple photosynthetic bacteria.</title>
        <authorList>
            <person name="Meyer T."/>
            <person name="Kyndt J."/>
        </authorList>
    </citation>
    <scope>NUCLEOTIDE SEQUENCE [LARGE SCALE GENOMIC DNA]</scope>
    <source>
        <strain evidence="2 3">DSM 21279</strain>
    </source>
</reference>
<dbReference type="GO" id="GO:0016747">
    <property type="term" value="F:acyltransferase activity, transferring groups other than amino-acyl groups"/>
    <property type="evidence" value="ECO:0007669"/>
    <property type="project" value="InterPro"/>
</dbReference>
<dbReference type="InterPro" id="IPR052729">
    <property type="entry name" value="Acyl/Acetyltrans_Enzymes"/>
</dbReference>
<dbReference type="AlphaFoldDB" id="A0A5M6INU3"/>
<dbReference type="PROSITE" id="PS51186">
    <property type="entry name" value="GNAT"/>
    <property type="match status" value="2"/>
</dbReference>
<dbReference type="CDD" id="cd04301">
    <property type="entry name" value="NAT_SF"/>
    <property type="match status" value="1"/>
</dbReference>
<dbReference type="InterPro" id="IPR000182">
    <property type="entry name" value="GNAT_dom"/>
</dbReference>
<organism evidence="2 3">
    <name type="scientific">Rhodovastum atsumiense</name>
    <dbReference type="NCBI Taxonomy" id="504468"/>
    <lineage>
        <taxon>Bacteria</taxon>
        <taxon>Pseudomonadati</taxon>
        <taxon>Pseudomonadota</taxon>
        <taxon>Alphaproteobacteria</taxon>
        <taxon>Acetobacterales</taxon>
        <taxon>Acetobacteraceae</taxon>
        <taxon>Rhodovastum</taxon>
    </lineage>
</organism>
<dbReference type="Pfam" id="PF00583">
    <property type="entry name" value="Acetyltransf_1"/>
    <property type="match status" value="1"/>
</dbReference>
<dbReference type="PANTHER" id="PTHR47237:SF1">
    <property type="entry name" value="SLL0310 PROTEIN"/>
    <property type="match status" value="1"/>
</dbReference>
<dbReference type="Proteomes" id="UP000325255">
    <property type="component" value="Unassembled WGS sequence"/>
</dbReference>
<evidence type="ECO:0000313" key="2">
    <source>
        <dbReference type="EMBL" id="KAA5609228.1"/>
    </source>
</evidence>
<feature type="domain" description="N-acetyltransferase" evidence="1">
    <location>
        <begin position="134"/>
        <end position="266"/>
    </location>
</feature>
<dbReference type="InterPro" id="IPR016181">
    <property type="entry name" value="Acyl_CoA_acyltransferase"/>
</dbReference>
<keyword evidence="2" id="KW-0808">Transferase</keyword>
<proteinExistence type="predicted"/>
<comment type="caution">
    <text evidence="2">The sequence shown here is derived from an EMBL/GenBank/DDBJ whole genome shotgun (WGS) entry which is preliminary data.</text>
</comment>
<protein>
    <submittedName>
        <fullName evidence="2">GNAT family N-acetyltransferase</fullName>
    </submittedName>
</protein>
<gene>
    <name evidence="2" type="ORF">F1189_25265</name>
</gene>
<dbReference type="SUPFAM" id="SSF55729">
    <property type="entry name" value="Acyl-CoA N-acyltransferases (Nat)"/>
    <property type="match status" value="1"/>
</dbReference>
<dbReference type="Pfam" id="PF18014">
    <property type="entry name" value="Acetyltransf_18"/>
    <property type="match status" value="1"/>
</dbReference>
<dbReference type="Gene3D" id="3.40.630.90">
    <property type="match status" value="1"/>
</dbReference>
<accession>A0A5M6INU3</accession>
<dbReference type="Gene3D" id="3.40.630.30">
    <property type="match status" value="1"/>
</dbReference>
<dbReference type="EMBL" id="VWPK01000056">
    <property type="protein sequence ID" value="KAA5609228.1"/>
    <property type="molecule type" value="Genomic_DNA"/>
</dbReference>
<keyword evidence="3" id="KW-1185">Reference proteome</keyword>
<evidence type="ECO:0000259" key="1">
    <source>
        <dbReference type="PROSITE" id="PS51186"/>
    </source>
</evidence>
<dbReference type="PANTHER" id="PTHR47237">
    <property type="entry name" value="SLL0310 PROTEIN"/>
    <property type="match status" value="1"/>
</dbReference>
<dbReference type="InterPro" id="IPR041496">
    <property type="entry name" value="YitH/HolE_GNAT"/>
</dbReference>